<feature type="compositionally biased region" description="Polar residues" evidence="1">
    <location>
        <begin position="292"/>
        <end position="301"/>
    </location>
</feature>
<feature type="region of interest" description="Disordered" evidence="1">
    <location>
        <begin position="254"/>
        <end position="335"/>
    </location>
</feature>
<dbReference type="Pfam" id="PF12895">
    <property type="entry name" value="ANAPC3"/>
    <property type="match status" value="1"/>
</dbReference>
<reference evidence="2" key="1">
    <citation type="submission" date="2015-04" db="EMBL/GenBank/DDBJ databases">
        <title>The genome sequence of the plant pathogenic Rhizarian Plasmodiophora brassicae reveals insights in its biotrophic life cycle and the origin of chitin synthesis.</title>
        <authorList>
            <person name="Schwelm A."/>
            <person name="Fogelqvist J."/>
            <person name="Knaust A."/>
            <person name="Julke S."/>
            <person name="Lilja T."/>
            <person name="Dhandapani V."/>
            <person name="Bonilla-Rosso G."/>
            <person name="Karlsson M."/>
            <person name="Shevchenko A."/>
            <person name="Choi S.R."/>
            <person name="Kim H.G."/>
            <person name="Park J.Y."/>
            <person name="Lim Y.P."/>
            <person name="Ludwig-Muller J."/>
            <person name="Dixelius C."/>
        </authorList>
    </citation>
    <scope>NUCLEOTIDE SEQUENCE</scope>
    <source>
        <tissue evidence="2">Potato root galls</tissue>
    </source>
</reference>
<dbReference type="EMBL" id="HACM01004082">
    <property type="protein sequence ID" value="CRZ04524.1"/>
    <property type="molecule type" value="Transcribed_RNA"/>
</dbReference>
<dbReference type="Gene3D" id="1.25.40.10">
    <property type="entry name" value="Tetratricopeptide repeat domain"/>
    <property type="match status" value="1"/>
</dbReference>
<name>A0A0H5R879_9EUKA</name>
<feature type="compositionally biased region" description="Polar residues" evidence="1">
    <location>
        <begin position="324"/>
        <end position="335"/>
    </location>
</feature>
<dbReference type="AlphaFoldDB" id="A0A0H5R879"/>
<organism evidence="2">
    <name type="scientific">Spongospora subterranea</name>
    <dbReference type="NCBI Taxonomy" id="70186"/>
    <lineage>
        <taxon>Eukaryota</taxon>
        <taxon>Sar</taxon>
        <taxon>Rhizaria</taxon>
        <taxon>Endomyxa</taxon>
        <taxon>Phytomyxea</taxon>
        <taxon>Plasmodiophorida</taxon>
        <taxon>Plasmodiophoridae</taxon>
        <taxon>Spongospora</taxon>
    </lineage>
</organism>
<evidence type="ECO:0000313" key="2">
    <source>
        <dbReference type="EMBL" id="CRZ04524.1"/>
    </source>
</evidence>
<dbReference type="SUPFAM" id="SSF48452">
    <property type="entry name" value="TPR-like"/>
    <property type="match status" value="1"/>
</dbReference>
<protein>
    <submittedName>
        <fullName evidence="2">Uncharacterized protein</fullName>
    </submittedName>
</protein>
<accession>A0A0H5R879</accession>
<dbReference type="InterPro" id="IPR011990">
    <property type="entry name" value="TPR-like_helical_dom_sf"/>
</dbReference>
<evidence type="ECO:0000256" key="1">
    <source>
        <dbReference type="SAM" id="MobiDB-lite"/>
    </source>
</evidence>
<dbReference type="EMBL" id="HACM01004080">
    <property type="protein sequence ID" value="CRZ04522.1"/>
    <property type="molecule type" value="Transcribed_RNA"/>
</dbReference>
<sequence>MLASEDAFVDRIDAYVDARDFTSALWWSERIYAAAPSIENLLRLAQIHLQSNKPCRTYGLLKGYQAQIDPRNEDSLRLDRRRRFLFAQACFELGQFRDAEISLIEGFSGTNPSAMDINLMPNGASGFHLLGQICMKQNRRCQALAYFQRCIEMDSFHWSAYAAMCQMGAALPNSCRLEIQECESIVPSEPLAAPFAPKPAFLASQPLTPGATQFSAPYQTPSAPIGFLTPQTNLPKPSFSSICVETPPLKTEVKVGTTPFRKPPLGSIRKVHSRLGRDATPVTKTPRRSERLSFSTLTDLTSDPDRAQRSSRRSARLEKRITDRGSSVNHPGQNGAMSRSCLKALSHAVTTTTEAYRLLCNFQCNEVFFSKSSSTLHLHLQRRFTRLSNFN</sequence>
<proteinExistence type="predicted"/>